<gene>
    <name evidence="2" type="ORF">SAMN06265355_10229</name>
</gene>
<feature type="domain" description="N-acetyltransferase" evidence="1">
    <location>
        <begin position="28"/>
        <end position="159"/>
    </location>
</feature>
<evidence type="ECO:0000259" key="1">
    <source>
        <dbReference type="PROSITE" id="PS51186"/>
    </source>
</evidence>
<dbReference type="GO" id="GO:0016747">
    <property type="term" value="F:acyltransferase activity, transferring groups other than amino-acyl groups"/>
    <property type="evidence" value="ECO:0007669"/>
    <property type="project" value="InterPro"/>
</dbReference>
<dbReference type="Proteomes" id="UP000198420">
    <property type="component" value="Unassembled WGS sequence"/>
</dbReference>
<dbReference type="Pfam" id="PF18014">
    <property type="entry name" value="Acetyltransf_18"/>
    <property type="match status" value="1"/>
</dbReference>
<evidence type="ECO:0000313" key="2">
    <source>
        <dbReference type="EMBL" id="SNR35158.1"/>
    </source>
</evidence>
<dbReference type="PANTHER" id="PTHR47237:SF2">
    <property type="entry name" value="BLL4206 PROTEIN"/>
    <property type="match status" value="1"/>
</dbReference>
<dbReference type="InterPro" id="IPR041496">
    <property type="entry name" value="YitH/HolE_GNAT"/>
</dbReference>
<dbReference type="InterPro" id="IPR052729">
    <property type="entry name" value="Acyl/Acetyltrans_Enzymes"/>
</dbReference>
<dbReference type="PROSITE" id="PS51186">
    <property type="entry name" value="GNAT"/>
    <property type="match status" value="1"/>
</dbReference>
<accession>A0A238VLT5</accession>
<dbReference type="InterPro" id="IPR000182">
    <property type="entry name" value="GNAT_dom"/>
</dbReference>
<name>A0A238VLT5_9ACTN</name>
<dbReference type="InterPro" id="IPR016181">
    <property type="entry name" value="Acyl_CoA_acyltransferase"/>
</dbReference>
<dbReference type="EMBL" id="FZNP01000002">
    <property type="protein sequence ID" value="SNR35158.1"/>
    <property type="molecule type" value="Genomic_DNA"/>
</dbReference>
<evidence type="ECO:0000313" key="3">
    <source>
        <dbReference type="Proteomes" id="UP000198420"/>
    </source>
</evidence>
<dbReference type="Gene3D" id="3.40.630.90">
    <property type="match status" value="1"/>
</dbReference>
<protein>
    <submittedName>
        <fullName evidence="2">Acetyltransferase (GNAT) domain-containing protein</fullName>
    </submittedName>
</protein>
<dbReference type="PANTHER" id="PTHR47237">
    <property type="entry name" value="SLL0310 PROTEIN"/>
    <property type="match status" value="1"/>
</dbReference>
<dbReference type="Pfam" id="PF13673">
    <property type="entry name" value="Acetyltransf_10"/>
    <property type="match status" value="1"/>
</dbReference>
<dbReference type="AlphaFoldDB" id="A0A238VLT5"/>
<dbReference type="OrthoDB" id="510731at2"/>
<organism evidence="2 3">
    <name type="scientific">Actinomadura mexicana</name>
    <dbReference type="NCBI Taxonomy" id="134959"/>
    <lineage>
        <taxon>Bacteria</taxon>
        <taxon>Bacillati</taxon>
        <taxon>Actinomycetota</taxon>
        <taxon>Actinomycetes</taxon>
        <taxon>Streptosporangiales</taxon>
        <taxon>Thermomonosporaceae</taxon>
        <taxon>Actinomadura</taxon>
    </lineage>
</organism>
<proteinExistence type="predicted"/>
<dbReference type="CDD" id="cd04301">
    <property type="entry name" value="NAT_SF"/>
    <property type="match status" value="1"/>
</dbReference>
<keyword evidence="2" id="KW-0808">Transferase</keyword>
<reference evidence="3" key="1">
    <citation type="submission" date="2017-06" db="EMBL/GenBank/DDBJ databases">
        <authorList>
            <person name="Varghese N."/>
            <person name="Submissions S."/>
        </authorList>
    </citation>
    <scope>NUCLEOTIDE SEQUENCE [LARGE SCALE GENOMIC DNA]</scope>
    <source>
        <strain evidence="3">DSM 44485</strain>
    </source>
</reference>
<keyword evidence="3" id="KW-1185">Reference proteome</keyword>
<sequence length="298" mass="32605">MTCGVMPRNWVVRPAVGDLASRPMDGDRPARRLGIDDLAACQRLAEDRDWGREDRKWRFLFSVGDVYGIDDGEGELAAAAVSTQYGADIAAISMVLVAKRYERRGLGGRIMRHVMDNTETKSFCLTATEYGRPLYERLGYRSVGLCTTYTGLGKGPSRRGASVPVEAADMPAVHALDTEVFGADRSRLVDGLPSFCETFHVVRDESGLRGFGGVWWNDDRAVVGPVVAEDGETALALVEEIVPAGPIRLDIDHRHPELVDWARRHGLEPAFTTTVMEYGAPIANDPSRLHLPVAQALG</sequence>
<dbReference type="SUPFAM" id="SSF55729">
    <property type="entry name" value="Acyl-CoA N-acyltransferases (Nat)"/>
    <property type="match status" value="1"/>
</dbReference>
<dbReference type="Gene3D" id="3.40.630.30">
    <property type="match status" value="1"/>
</dbReference>